<reference evidence="2" key="1">
    <citation type="submission" date="2023-07" db="EMBL/GenBank/DDBJ databases">
        <title>The genome sequence of Rhodocytophaga aerolata KACC 12507.</title>
        <authorList>
            <person name="Zhang X."/>
        </authorList>
    </citation>
    <scope>NUCLEOTIDE SEQUENCE</scope>
    <source>
        <strain evidence="2">KACC 12507</strain>
    </source>
</reference>
<proteinExistence type="predicted"/>
<accession>A0ABT8RBK1</accession>
<keyword evidence="3" id="KW-1185">Reference proteome</keyword>
<evidence type="ECO:0008006" key="4">
    <source>
        <dbReference type="Google" id="ProtNLM"/>
    </source>
</evidence>
<keyword evidence="1" id="KW-1133">Transmembrane helix</keyword>
<organism evidence="2 3">
    <name type="scientific">Rhodocytophaga aerolata</name>
    <dbReference type="NCBI Taxonomy" id="455078"/>
    <lineage>
        <taxon>Bacteria</taxon>
        <taxon>Pseudomonadati</taxon>
        <taxon>Bacteroidota</taxon>
        <taxon>Cytophagia</taxon>
        <taxon>Cytophagales</taxon>
        <taxon>Rhodocytophagaceae</taxon>
        <taxon>Rhodocytophaga</taxon>
    </lineage>
</organism>
<feature type="transmembrane region" description="Helical" evidence="1">
    <location>
        <begin position="108"/>
        <end position="127"/>
    </location>
</feature>
<protein>
    <recommendedName>
        <fullName evidence="4">Anti-sigma factor</fullName>
    </recommendedName>
</protein>
<keyword evidence="1" id="KW-0812">Transmembrane</keyword>
<dbReference type="RefSeq" id="WP_302040298.1">
    <property type="nucleotide sequence ID" value="NZ_JAUKPO010000019.1"/>
</dbReference>
<evidence type="ECO:0000313" key="2">
    <source>
        <dbReference type="EMBL" id="MDO1449495.1"/>
    </source>
</evidence>
<sequence>MKPNNKQILDQALAQLPQYKAPADIWKSIEQELDKEKGLPHIDRAISQYKADRVQAHLPWEKIEHALENQERLNRAIQSLPVHKLHKDVFENIIEKTQKEKPVRSSPYLYWIAGMAASLLLLLSFLWQNEIPASAEKIHITYREEAIPPTDWQAVYSQLPEEDELMQFIRENCARLAMQCQEPGFRGLLEEYLELHAARQELVNQLQTHREQTQLATYLVRIEKEKTEVGKKLIQHLL</sequence>
<evidence type="ECO:0000256" key="1">
    <source>
        <dbReference type="SAM" id="Phobius"/>
    </source>
</evidence>
<dbReference type="Proteomes" id="UP001168528">
    <property type="component" value="Unassembled WGS sequence"/>
</dbReference>
<keyword evidence="1" id="KW-0472">Membrane</keyword>
<dbReference type="EMBL" id="JAUKPO010000019">
    <property type="protein sequence ID" value="MDO1449495.1"/>
    <property type="molecule type" value="Genomic_DNA"/>
</dbReference>
<comment type="caution">
    <text evidence="2">The sequence shown here is derived from an EMBL/GenBank/DDBJ whole genome shotgun (WGS) entry which is preliminary data.</text>
</comment>
<name>A0ABT8RBK1_9BACT</name>
<gene>
    <name evidence="2" type="ORF">Q0590_24680</name>
</gene>
<evidence type="ECO:0000313" key="3">
    <source>
        <dbReference type="Proteomes" id="UP001168528"/>
    </source>
</evidence>